<feature type="transmembrane region" description="Helical" evidence="1">
    <location>
        <begin position="80"/>
        <end position="97"/>
    </location>
</feature>
<dbReference type="InterPro" id="IPR036259">
    <property type="entry name" value="MFS_trans_sf"/>
</dbReference>
<organism evidence="2">
    <name type="scientific">marine sediment metagenome</name>
    <dbReference type="NCBI Taxonomy" id="412755"/>
    <lineage>
        <taxon>unclassified sequences</taxon>
        <taxon>metagenomes</taxon>
        <taxon>ecological metagenomes</taxon>
    </lineage>
</organism>
<dbReference type="SUPFAM" id="SSF103473">
    <property type="entry name" value="MFS general substrate transporter"/>
    <property type="match status" value="1"/>
</dbReference>
<name>X0UP39_9ZZZZ</name>
<reference evidence="2" key="1">
    <citation type="journal article" date="2014" name="Front. Microbiol.">
        <title>High frequency of phylogenetically diverse reductive dehalogenase-homologous genes in deep subseafloor sedimentary metagenomes.</title>
        <authorList>
            <person name="Kawai M."/>
            <person name="Futagami T."/>
            <person name="Toyoda A."/>
            <person name="Takaki Y."/>
            <person name="Nishi S."/>
            <person name="Hori S."/>
            <person name="Arai W."/>
            <person name="Tsubouchi T."/>
            <person name="Morono Y."/>
            <person name="Uchiyama I."/>
            <person name="Ito T."/>
            <person name="Fujiyama A."/>
            <person name="Inagaki F."/>
            <person name="Takami H."/>
        </authorList>
    </citation>
    <scope>NUCLEOTIDE SEQUENCE</scope>
    <source>
        <strain evidence="2">Expedition CK06-06</strain>
    </source>
</reference>
<keyword evidence="1" id="KW-0812">Transmembrane</keyword>
<feature type="transmembrane region" description="Helical" evidence="1">
    <location>
        <begin position="50"/>
        <end position="68"/>
    </location>
</feature>
<feature type="transmembrane region" description="Helical" evidence="1">
    <location>
        <begin position="12"/>
        <end position="30"/>
    </location>
</feature>
<keyword evidence="1" id="KW-1133">Transmembrane helix</keyword>
<dbReference type="EMBL" id="BARS01023820">
    <property type="protein sequence ID" value="GAG01027.1"/>
    <property type="molecule type" value="Genomic_DNA"/>
</dbReference>
<evidence type="ECO:0000313" key="2">
    <source>
        <dbReference type="EMBL" id="GAG01027.1"/>
    </source>
</evidence>
<sequence>MQSQKEMTSELYRAWPIFLLAFIRLLFFSIFERALSNYLYFVVDISESSLGIISSAGAIAYIFAPILGQFITSKTGIRNALILSSVLAPILMGAQIIYFEPWFLILCRATLGLTMGLYWQGR</sequence>
<dbReference type="Gene3D" id="1.20.1250.20">
    <property type="entry name" value="MFS general substrate transporter like domains"/>
    <property type="match status" value="1"/>
</dbReference>
<dbReference type="AlphaFoldDB" id="X0UP39"/>
<accession>X0UP39</accession>
<keyword evidence="1" id="KW-0472">Membrane</keyword>
<proteinExistence type="predicted"/>
<gene>
    <name evidence="2" type="ORF">S01H1_37902</name>
</gene>
<feature type="transmembrane region" description="Helical" evidence="1">
    <location>
        <begin position="103"/>
        <end position="119"/>
    </location>
</feature>
<evidence type="ECO:0008006" key="3">
    <source>
        <dbReference type="Google" id="ProtNLM"/>
    </source>
</evidence>
<evidence type="ECO:0000256" key="1">
    <source>
        <dbReference type="SAM" id="Phobius"/>
    </source>
</evidence>
<feature type="non-terminal residue" evidence="2">
    <location>
        <position position="122"/>
    </location>
</feature>
<protein>
    <recommendedName>
        <fullName evidence="3">Major facilitator superfamily (MFS) profile domain-containing protein</fullName>
    </recommendedName>
</protein>
<comment type="caution">
    <text evidence="2">The sequence shown here is derived from an EMBL/GenBank/DDBJ whole genome shotgun (WGS) entry which is preliminary data.</text>
</comment>